<dbReference type="SUPFAM" id="SSF52540">
    <property type="entry name" value="P-loop containing nucleoside triphosphate hydrolases"/>
    <property type="match status" value="1"/>
</dbReference>
<feature type="domain" description="Bacterial type II secretion system protein E" evidence="4">
    <location>
        <begin position="59"/>
        <end position="448"/>
    </location>
</feature>
<dbReference type="Proteomes" id="UP000178996">
    <property type="component" value="Unassembled WGS sequence"/>
</dbReference>
<keyword evidence="2" id="KW-0547">Nucleotide-binding</keyword>
<evidence type="ECO:0000256" key="3">
    <source>
        <dbReference type="ARBA" id="ARBA00022840"/>
    </source>
</evidence>
<comment type="caution">
    <text evidence="5">The sequence shown here is derived from an EMBL/GenBank/DDBJ whole genome shotgun (WGS) entry which is preliminary data.</text>
</comment>
<dbReference type="GO" id="GO:0005524">
    <property type="term" value="F:ATP binding"/>
    <property type="evidence" value="ECO:0007669"/>
    <property type="project" value="UniProtKB-KW"/>
</dbReference>
<organism evidence="5 6">
    <name type="scientific">Candidatus Ryanbacteria bacterium RIFCSPLOWO2_12_FULL_47_9c</name>
    <dbReference type="NCBI Taxonomy" id="1802131"/>
    <lineage>
        <taxon>Bacteria</taxon>
        <taxon>Candidatus Ryaniibacteriota</taxon>
    </lineage>
</organism>
<evidence type="ECO:0000256" key="1">
    <source>
        <dbReference type="ARBA" id="ARBA00006611"/>
    </source>
</evidence>
<accession>A0A1G2H1R3</accession>
<dbReference type="Gene3D" id="3.40.50.300">
    <property type="entry name" value="P-loop containing nucleotide triphosphate hydrolases"/>
    <property type="match status" value="1"/>
</dbReference>
<protein>
    <recommendedName>
        <fullName evidence="4">Bacterial type II secretion system protein E domain-containing protein</fullName>
    </recommendedName>
</protein>
<dbReference type="CDD" id="cd01129">
    <property type="entry name" value="PulE-GspE-like"/>
    <property type="match status" value="1"/>
</dbReference>
<sequence length="452" mass="50081">MQSLERAWSRYKELGAETEITSNIIDITRVGMEEFKERVKNTTDFQEFLNTKISLGATEHITNLLDIILAGAYELETSDVHVEPAENKVHLRIRLDGVLQNVTDVSPKAYKMLLARIKLVSELKLNIHDRPQDGRFTIRADGKDVEVRVSTLPGPNGETIVMRILHPKAIALTFEKLGMHSYVQKMVERELQQPNGMIITTGPTGSGKTTTLYAFIKKVNQPEIKIITIEDPIEYHIEGISQTQVDKSAGYTFESGLSAIMRQDPDIILVGEIRNRETAEIALQASLTGHLVFSTLHTNDAPGTIPRLIDLGAPPNIIAPAINIAIAQRLVRVLCQTCKKEVAASPDELAVIKKEIELLPKQYDRPPLENIKVFDAGSCTACNNTGYKGRIGVYEAFLITDAIEKLILRNPTEAEVREVAVSQGMITLKQDGILKVLSGITSIAELQRVVGF</sequence>
<name>A0A1G2H1R3_9BACT</name>
<dbReference type="Pfam" id="PF00437">
    <property type="entry name" value="T2SSE"/>
    <property type="match status" value="1"/>
</dbReference>
<proteinExistence type="inferred from homology"/>
<gene>
    <name evidence="5" type="ORF">A3G60_00205</name>
</gene>
<evidence type="ECO:0000259" key="4">
    <source>
        <dbReference type="Pfam" id="PF00437"/>
    </source>
</evidence>
<dbReference type="AlphaFoldDB" id="A0A1G2H1R3"/>
<dbReference type="InterPro" id="IPR027417">
    <property type="entry name" value="P-loop_NTPase"/>
</dbReference>
<dbReference type="EMBL" id="MHOB01000052">
    <property type="protein sequence ID" value="OGZ56415.1"/>
    <property type="molecule type" value="Genomic_DNA"/>
</dbReference>
<dbReference type="PANTHER" id="PTHR30258">
    <property type="entry name" value="TYPE II SECRETION SYSTEM PROTEIN GSPE-RELATED"/>
    <property type="match status" value="1"/>
</dbReference>
<dbReference type="Gene3D" id="3.30.450.90">
    <property type="match status" value="1"/>
</dbReference>
<dbReference type="GO" id="GO:0005886">
    <property type="term" value="C:plasma membrane"/>
    <property type="evidence" value="ECO:0007669"/>
    <property type="project" value="TreeGrafter"/>
</dbReference>
<reference evidence="5 6" key="1">
    <citation type="journal article" date="2016" name="Nat. Commun.">
        <title>Thousands of microbial genomes shed light on interconnected biogeochemical processes in an aquifer system.</title>
        <authorList>
            <person name="Anantharaman K."/>
            <person name="Brown C.T."/>
            <person name="Hug L.A."/>
            <person name="Sharon I."/>
            <person name="Castelle C.J."/>
            <person name="Probst A.J."/>
            <person name="Thomas B.C."/>
            <person name="Singh A."/>
            <person name="Wilkins M.J."/>
            <person name="Karaoz U."/>
            <person name="Brodie E.L."/>
            <person name="Williams K.H."/>
            <person name="Hubbard S.S."/>
            <person name="Banfield J.F."/>
        </authorList>
    </citation>
    <scope>NUCLEOTIDE SEQUENCE [LARGE SCALE GENOMIC DNA]</scope>
</reference>
<evidence type="ECO:0000313" key="5">
    <source>
        <dbReference type="EMBL" id="OGZ56415.1"/>
    </source>
</evidence>
<comment type="similarity">
    <text evidence="1">Belongs to the GSP E family.</text>
</comment>
<evidence type="ECO:0000256" key="2">
    <source>
        <dbReference type="ARBA" id="ARBA00022741"/>
    </source>
</evidence>
<dbReference type="GO" id="GO:0016887">
    <property type="term" value="F:ATP hydrolysis activity"/>
    <property type="evidence" value="ECO:0007669"/>
    <property type="project" value="TreeGrafter"/>
</dbReference>
<dbReference type="PANTHER" id="PTHR30258:SF1">
    <property type="entry name" value="PROTEIN TRANSPORT PROTEIN HOFB HOMOLOG"/>
    <property type="match status" value="1"/>
</dbReference>
<evidence type="ECO:0000313" key="6">
    <source>
        <dbReference type="Proteomes" id="UP000178996"/>
    </source>
</evidence>
<dbReference type="InterPro" id="IPR001482">
    <property type="entry name" value="T2SS/T4SS_dom"/>
</dbReference>
<keyword evidence="3" id="KW-0067">ATP-binding</keyword>